<dbReference type="EMBL" id="CP081150">
    <property type="protein sequence ID" value="QZA76955.1"/>
    <property type="molecule type" value="Genomic_DNA"/>
</dbReference>
<dbReference type="Gene3D" id="2.40.50.100">
    <property type="match status" value="1"/>
</dbReference>
<dbReference type="Pfam" id="PF03459">
    <property type="entry name" value="TOBE"/>
    <property type="match status" value="1"/>
</dbReference>
<organism evidence="2 3">
    <name type="scientific">Deefgea tanakiae</name>
    <dbReference type="NCBI Taxonomy" id="2865840"/>
    <lineage>
        <taxon>Bacteria</taxon>
        <taxon>Pseudomonadati</taxon>
        <taxon>Pseudomonadota</taxon>
        <taxon>Betaproteobacteria</taxon>
        <taxon>Neisseriales</taxon>
        <taxon>Chitinibacteraceae</taxon>
        <taxon>Deefgea</taxon>
    </lineage>
</organism>
<evidence type="ECO:0000313" key="3">
    <source>
        <dbReference type="Proteomes" id="UP000825679"/>
    </source>
</evidence>
<proteinExistence type="predicted"/>
<evidence type="ECO:0000313" key="2">
    <source>
        <dbReference type="EMBL" id="QZA76955.1"/>
    </source>
</evidence>
<sequence>MNRLPATLQNIEIHGGFAFVSADCGGHSMSAMLLGISEDVAQWQRGAALTLAFAENEVAVAVNLQGEISLRNRFSAQVCSIESSPLLSRVGLRFGEYTLHALITRASNERMQLAIGLDVEWLVKSNEMQVSRA</sequence>
<dbReference type="InterPro" id="IPR008995">
    <property type="entry name" value="Mo/tungstate-bd_C_term_dom"/>
</dbReference>
<dbReference type="Proteomes" id="UP000825679">
    <property type="component" value="Chromosome"/>
</dbReference>
<feature type="domain" description="Transport-associated OB type 1" evidence="1">
    <location>
        <begin position="69"/>
        <end position="128"/>
    </location>
</feature>
<name>A0ABX8Z569_9NEIS</name>
<dbReference type="InterPro" id="IPR005116">
    <property type="entry name" value="Transp-assoc_OB_typ1"/>
</dbReference>
<gene>
    <name evidence="2" type="ORF">K4H28_11635</name>
</gene>
<dbReference type="SUPFAM" id="SSF50331">
    <property type="entry name" value="MOP-like"/>
    <property type="match status" value="1"/>
</dbReference>
<reference evidence="2 3" key="1">
    <citation type="submission" date="2021-08" db="EMBL/GenBank/DDBJ databases">
        <title>complete genome sequencing of Deefgea sp. D25.</title>
        <authorList>
            <person name="Bae J.-W."/>
            <person name="Gim D.-H."/>
        </authorList>
    </citation>
    <scope>NUCLEOTIDE SEQUENCE [LARGE SCALE GENOMIC DNA]</scope>
    <source>
        <strain evidence="2 3">D25</strain>
    </source>
</reference>
<evidence type="ECO:0000259" key="1">
    <source>
        <dbReference type="Pfam" id="PF03459"/>
    </source>
</evidence>
<protein>
    <recommendedName>
        <fullName evidence="1">Transport-associated OB type 1 domain-containing protein</fullName>
    </recommendedName>
</protein>
<dbReference type="RefSeq" id="WP_221005352.1">
    <property type="nucleotide sequence ID" value="NZ_CP081150.1"/>
</dbReference>
<keyword evidence="3" id="KW-1185">Reference proteome</keyword>
<accession>A0ABX8Z569</accession>